<comment type="caution">
    <text evidence="1">The sequence shown here is derived from an EMBL/GenBank/DDBJ whole genome shotgun (WGS) entry which is preliminary data.</text>
</comment>
<evidence type="ECO:0000313" key="1">
    <source>
        <dbReference type="EMBL" id="PZQ99908.1"/>
    </source>
</evidence>
<proteinExistence type="predicted"/>
<reference evidence="1 2" key="1">
    <citation type="submission" date="2017-08" db="EMBL/GenBank/DDBJ databases">
        <title>Infants hospitalized years apart are colonized by the same room-sourced microbial strains.</title>
        <authorList>
            <person name="Brooks B."/>
            <person name="Olm M.R."/>
            <person name="Firek B.A."/>
            <person name="Baker R."/>
            <person name="Thomas B.C."/>
            <person name="Morowitz M.J."/>
            <person name="Banfield J.F."/>
        </authorList>
    </citation>
    <scope>NUCLEOTIDE SEQUENCE [LARGE SCALE GENOMIC DNA]</scope>
    <source>
        <strain evidence="1">S2_003_000_R2_11</strain>
    </source>
</reference>
<evidence type="ECO:0000313" key="2">
    <source>
        <dbReference type="Proteomes" id="UP000248975"/>
    </source>
</evidence>
<gene>
    <name evidence="1" type="ORF">DI533_04560</name>
</gene>
<accession>A0A2W5SA72</accession>
<dbReference type="AlphaFoldDB" id="A0A2W5SA72"/>
<dbReference type="Proteomes" id="UP000248975">
    <property type="component" value="Unassembled WGS sequence"/>
</dbReference>
<protein>
    <submittedName>
        <fullName evidence="1">Uncharacterized protein</fullName>
    </submittedName>
</protein>
<name>A0A2W5SA72_CERSP</name>
<dbReference type="EMBL" id="QFQS01000001">
    <property type="protein sequence ID" value="PZQ99908.1"/>
    <property type="molecule type" value="Genomic_DNA"/>
</dbReference>
<organism evidence="1 2">
    <name type="scientific">Cereibacter sphaeroides</name>
    <name type="common">Rhodobacter sphaeroides</name>
    <dbReference type="NCBI Taxonomy" id="1063"/>
    <lineage>
        <taxon>Bacteria</taxon>
        <taxon>Pseudomonadati</taxon>
        <taxon>Pseudomonadota</taxon>
        <taxon>Alphaproteobacteria</taxon>
        <taxon>Rhodobacterales</taxon>
        <taxon>Paracoccaceae</taxon>
        <taxon>Cereibacter</taxon>
    </lineage>
</organism>
<sequence length="91" mass="10706">MVGKNPLAYEGTGAPVQLFDRVEFNWNGRRMDGLVLRANVRTRLALVAFRLPEPRPLKHNGARYPRTQRRLMRRRDIQLIARDDRKRSRPA</sequence>